<dbReference type="EMBL" id="JAENIL010000041">
    <property type="protein sequence ID" value="MBK1879147.1"/>
    <property type="molecule type" value="Genomic_DNA"/>
</dbReference>
<sequence>MDTAENVLGEERKGLSRTPSLLEGLVILAIILTGLVVGQKFIVPLIFSVFIWSLINVLKTKLSLLSIAGKRLPEPVCLVLSILLLLAANLSIYVIVSQQFPALAEAMPRYQEKLNALIIRISQVVPGSEVVDLNELLGRINLWEFATKVGTQVRSLASGLFLMLIYVAFLLAEQRYFRDKLGLLFSGKVERPRILLDRIVRRLNMYLYIKTVISLLTAVLSYAVMAWWGLDFAPFWGLLVFLLNFIPTVGSILAVIFPSLLSFIQYDSPTPILAVVGLLAAIQIIIGNFIEPAMTGRTLNMSPFGLIVSLTFWGMLWGIVGMFLAVPITVCIAIVFSNFDHLKWVSVIIAKDSTLLTDVRKPV</sequence>
<feature type="transmembrane region" description="Helical" evidence="6">
    <location>
        <begin position="25"/>
        <end position="55"/>
    </location>
</feature>
<dbReference type="PANTHER" id="PTHR21716">
    <property type="entry name" value="TRANSMEMBRANE PROTEIN"/>
    <property type="match status" value="1"/>
</dbReference>
<dbReference type="RefSeq" id="WP_200357359.1">
    <property type="nucleotide sequence ID" value="NZ_JAENIL010000041.1"/>
</dbReference>
<evidence type="ECO:0000256" key="6">
    <source>
        <dbReference type="SAM" id="Phobius"/>
    </source>
</evidence>
<proteinExistence type="inferred from homology"/>
<dbReference type="Pfam" id="PF01594">
    <property type="entry name" value="AI-2E_transport"/>
    <property type="match status" value="1"/>
</dbReference>
<keyword evidence="8" id="KW-1185">Reference proteome</keyword>
<name>A0A934S3K2_9BACT</name>
<feature type="transmembrane region" description="Helical" evidence="6">
    <location>
        <begin position="310"/>
        <end position="336"/>
    </location>
</feature>
<accession>A0A934S3K2</accession>
<evidence type="ECO:0000256" key="3">
    <source>
        <dbReference type="ARBA" id="ARBA00022692"/>
    </source>
</evidence>
<feature type="transmembrane region" description="Helical" evidence="6">
    <location>
        <begin position="235"/>
        <end position="260"/>
    </location>
</feature>
<keyword evidence="5 6" id="KW-0472">Membrane</keyword>
<dbReference type="GO" id="GO:0016020">
    <property type="term" value="C:membrane"/>
    <property type="evidence" value="ECO:0007669"/>
    <property type="project" value="UniProtKB-SubCell"/>
</dbReference>
<evidence type="ECO:0000256" key="1">
    <source>
        <dbReference type="ARBA" id="ARBA00004141"/>
    </source>
</evidence>
<evidence type="ECO:0000313" key="7">
    <source>
        <dbReference type="EMBL" id="MBK1879147.1"/>
    </source>
</evidence>
<evidence type="ECO:0000256" key="4">
    <source>
        <dbReference type="ARBA" id="ARBA00022989"/>
    </source>
</evidence>
<organism evidence="7 8">
    <name type="scientific">Pelagicoccus mobilis</name>
    <dbReference type="NCBI Taxonomy" id="415221"/>
    <lineage>
        <taxon>Bacteria</taxon>
        <taxon>Pseudomonadati</taxon>
        <taxon>Verrucomicrobiota</taxon>
        <taxon>Opitutia</taxon>
        <taxon>Puniceicoccales</taxon>
        <taxon>Pelagicoccaceae</taxon>
        <taxon>Pelagicoccus</taxon>
    </lineage>
</organism>
<evidence type="ECO:0000256" key="5">
    <source>
        <dbReference type="ARBA" id="ARBA00023136"/>
    </source>
</evidence>
<evidence type="ECO:0000256" key="2">
    <source>
        <dbReference type="ARBA" id="ARBA00009773"/>
    </source>
</evidence>
<feature type="transmembrane region" description="Helical" evidence="6">
    <location>
        <begin position="207"/>
        <end position="229"/>
    </location>
</feature>
<protein>
    <submittedName>
        <fullName evidence="7">AI-2E family transporter</fullName>
    </submittedName>
</protein>
<keyword evidence="4 6" id="KW-1133">Transmembrane helix</keyword>
<dbReference type="PANTHER" id="PTHR21716:SF64">
    <property type="entry name" value="AI-2 TRANSPORT PROTEIN TQSA"/>
    <property type="match status" value="1"/>
</dbReference>
<comment type="subcellular location">
    <subcellularLocation>
        <location evidence="1">Membrane</location>
        <topology evidence="1">Multi-pass membrane protein</topology>
    </subcellularLocation>
</comment>
<comment type="caution">
    <text evidence="7">The sequence shown here is derived from an EMBL/GenBank/DDBJ whole genome shotgun (WGS) entry which is preliminary data.</text>
</comment>
<reference evidence="7" key="1">
    <citation type="submission" date="2021-01" db="EMBL/GenBank/DDBJ databases">
        <title>Modified the classification status of verrucomicrobia.</title>
        <authorList>
            <person name="Feng X."/>
        </authorList>
    </citation>
    <scope>NUCLEOTIDE SEQUENCE</scope>
    <source>
        <strain evidence="7">KCTC 13126</strain>
    </source>
</reference>
<gene>
    <name evidence="7" type="ORF">JIN87_19840</name>
</gene>
<feature type="transmembrane region" description="Helical" evidence="6">
    <location>
        <begin position="153"/>
        <end position="172"/>
    </location>
</feature>
<dbReference type="AlphaFoldDB" id="A0A934S3K2"/>
<feature type="transmembrane region" description="Helical" evidence="6">
    <location>
        <begin position="272"/>
        <end position="290"/>
    </location>
</feature>
<evidence type="ECO:0000313" key="8">
    <source>
        <dbReference type="Proteomes" id="UP000617628"/>
    </source>
</evidence>
<keyword evidence="3 6" id="KW-0812">Transmembrane</keyword>
<comment type="similarity">
    <text evidence="2">Belongs to the autoinducer-2 exporter (AI-2E) (TC 2.A.86) family.</text>
</comment>
<dbReference type="InterPro" id="IPR002549">
    <property type="entry name" value="AI-2E-like"/>
</dbReference>
<feature type="transmembrane region" description="Helical" evidence="6">
    <location>
        <begin position="76"/>
        <end position="96"/>
    </location>
</feature>
<dbReference type="GO" id="GO:0055085">
    <property type="term" value="P:transmembrane transport"/>
    <property type="evidence" value="ECO:0007669"/>
    <property type="project" value="TreeGrafter"/>
</dbReference>
<dbReference type="Proteomes" id="UP000617628">
    <property type="component" value="Unassembled WGS sequence"/>
</dbReference>